<evidence type="ECO:0000313" key="2">
    <source>
        <dbReference type="Proteomes" id="UP000603904"/>
    </source>
</evidence>
<accession>A0ABQ4GC82</accession>
<name>A0ABQ4GC82_9ACTN</name>
<dbReference type="Proteomes" id="UP000603904">
    <property type="component" value="Unassembled WGS sequence"/>
</dbReference>
<dbReference type="RefSeq" id="WP_204061581.1">
    <property type="nucleotide sequence ID" value="NZ_BAAAGP010000030.1"/>
</dbReference>
<dbReference type="InterPro" id="IPR011231">
    <property type="entry name" value="Phage_VT1-Sakai_H0018"/>
</dbReference>
<reference evidence="1 2" key="1">
    <citation type="submission" date="2021-01" db="EMBL/GenBank/DDBJ databases">
        <title>Whole genome shotgun sequence of Microbispora corallina NBRC 16416.</title>
        <authorList>
            <person name="Komaki H."/>
            <person name="Tamura T."/>
        </authorList>
    </citation>
    <scope>NUCLEOTIDE SEQUENCE [LARGE SCALE GENOMIC DNA]</scope>
    <source>
        <strain evidence="1 2">NBRC 16416</strain>
    </source>
</reference>
<dbReference type="EMBL" id="BOOC01000064">
    <property type="protein sequence ID" value="GIH44598.1"/>
    <property type="molecule type" value="Genomic_DNA"/>
</dbReference>
<organism evidence="1 2">
    <name type="scientific">Microbispora corallina</name>
    <dbReference type="NCBI Taxonomy" id="83302"/>
    <lineage>
        <taxon>Bacteria</taxon>
        <taxon>Bacillati</taxon>
        <taxon>Actinomycetota</taxon>
        <taxon>Actinomycetes</taxon>
        <taxon>Streptosporangiales</taxon>
        <taxon>Streptosporangiaceae</taxon>
        <taxon>Microbispora</taxon>
    </lineage>
</organism>
<dbReference type="Pfam" id="PF09956">
    <property type="entry name" value="Phage_cement_2"/>
    <property type="match status" value="1"/>
</dbReference>
<evidence type="ECO:0008006" key="3">
    <source>
        <dbReference type="Google" id="ProtNLM"/>
    </source>
</evidence>
<protein>
    <recommendedName>
        <fullName evidence="3">DUF2190 family protein</fullName>
    </recommendedName>
</protein>
<sequence>MAKNIVLEDGNQIALAATDPATPASGDPVLVGQLPGVAIITEGSDGLATIKTNGVATLSVKGVDGGGNSAVAVGDIIYYVTADTPKLSKKNTGVRFGYALDAVTSGSTATIRVKIGY</sequence>
<gene>
    <name evidence="1" type="ORF">Mco01_75980</name>
</gene>
<comment type="caution">
    <text evidence="1">The sequence shown here is derived from an EMBL/GenBank/DDBJ whole genome shotgun (WGS) entry which is preliminary data.</text>
</comment>
<proteinExistence type="predicted"/>
<evidence type="ECO:0000313" key="1">
    <source>
        <dbReference type="EMBL" id="GIH44598.1"/>
    </source>
</evidence>
<keyword evidence="2" id="KW-1185">Reference proteome</keyword>